<sequence length="773" mass="87641">MSDQLQYLESRIQQLEAEKIKILEQDQELRLYIREKTDQLLNVIGTLPLKPEELDDETLISVDPIGIVSESFTQVLEHLQETNVSLALARDELQAIFNSAGTAILVFDKNRKLKTFNKQSMQLLFNGQDISLGNDCCSQICSLDPSEDDCIFQQVFSSGSVVENPDFLANGRHFHAIGTPIKNQEGELTHAILVFTDITEREVAEAKLRASEERYRTLFSTMHEGVAQHRLIYDVRGLPCDYEFLDVNSSCERILGLSRDQLVGKNASEIFPLINGKPPAIKQFQEACECGKSASFEMEEPESKRTFRISVAPSTGGYFASIFEDITQHKQDEEKIERLAYFDSLTGLPNRVLMYDRLEQMVARAKRSGSKICLLFFDLDHFKRVNDTFGHDTGDKMLQIVADRLRELLRHCDSICRLGGDEFVVLIDEINDREDAALIACKILEGLSKPIILKGKELYTSTSIGISMFPEDGDESETLIKNADTAMYMAKENGRNTFFFYAAEMNSQSLEQLLLANDLRKALKQNEFYLKFQPQIDLRNGGMVGIEAMLRWNHSDLGEIQPNRFIPLAEETGLILSIGRWVLHQACKQAYFIQQKCGKKLRVAVNLSAKQFQDPKLVSAIRQTLQETGLPAESLELEITESILMENVEKAQHLLNKLKQMGVRLAIDDFGTGYSSLSYLREFPIDRIKVDKSFIQKVDTHPDDAAIAKAIIVMGHIIGMKVVAEGVEQKEELKFLQQNDCDEVQGFYFSPPLTAEELSQRILNQPEFCFFQP</sequence>
<evidence type="ECO:0000313" key="6">
    <source>
        <dbReference type="EMBL" id="SHI56016.1"/>
    </source>
</evidence>
<dbReference type="InterPro" id="IPR035919">
    <property type="entry name" value="EAL_sf"/>
</dbReference>
<dbReference type="GO" id="GO:0071732">
    <property type="term" value="P:cellular response to nitric oxide"/>
    <property type="evidence" value="ECO:0007669"/>
    <property type="project" value="UniProtKB-ARBA"/>
</dbReference>
<evidence type="ECO:0000259" key="5">
    <source>
        <dbReference type="PROSITE" id="PS50887"/>
    </source>
</evidence>
<name>A0A1M6C4R1_MALRU</name>
<dbReference type="InterPro" id="IPR035965">
    <property type="entry name" value="PAS-like_dom_sf"/>
</dbReference>
<dbReference type="InterPro" id="IPR043128">
    <property type="entry name" value="Rev_trsase/Diguanyl_cyclase"/>
</dbReference>
<organism evidence="6 7">
    <name type="scientific">Malonomonas rubra DSM 5091</name>
    <dbReference type="NCBI Taxonomy" id="1122189"/>
    <lineage>
        <taxon>Bacteria</taxon>
        <taxon>Pseudomonadati</taxon>
        <taxon>Thermodesulfobacteriota</taxon>
        <taxon>Desulfuromonadia</taxon>
        <taxon>Desulfuromonadales</taxon>
        <taxon>Geopsychrobacteraceae</taxon>
        <taxon>Malonomonas</taxon>
    </lineage>
</organism>
<proteinExistence type="predicted"/>
<dbReference type="STRING" id="1122189.SAMN02745165_00407"/>
<comment type="catalytic activity">
    <reaction evidence="1">
        <text>3',3'-c-di-GMP + H2O = 5'-phosphoguanylyl(3'-&gt;5')guanosine + H(+)</text>
        <dbReference type="Rhea" id="RHEA:24902"/>
        <dbReference type="ChEBI" id="CHEBI:15377"/>
        <dbReference type="ChEBI" id="CHEBI:15378"/>
        <dbReference type="ChEBI" id="CHEBI:58754"/>
        <dbReference type="ChEBI" id="CHEBI:58805"/>
        <dbReference type="EC" id="3.1.4.52"/>
    </reaction>
    <physiologicalReaction direction="left-to-right" evidence="1">
        <dbReference type="Rhea" id="RHEA:24903"/>
    </physiologicalReaction>
</comment>
<dbReference type="PROSITE" id="PS50113">
    <property type="entry name" value="PAC"/>
    <property type="match status" value="1"/>
</dbReference>
<feature type="domain" description="PAS" evidence="2">
    <location>
        <begin position="211"/>
        <end position="275"/>
    </location>
</feature>
<dbReference type="SUPFAM" id="SSF55073">
    <property type="entry name" value="Nucleotide cyclase"/>
    <property type="match status" value="1"/>
</dbReference>
<dbReference type="CDD" id="cd01949">
    <property type="entry name" value="GGDEF"/>
    <property type="match status" value="1"/>
</dbReference>
<dbReference type="FunFam" id="3.30.70.270:FF:000001">
    <property type="entry name" value="Diguanylate cyclase domain protein"/>
    <property type="match status" value="1"/>
</dbReference>
<dbReference type="AlphaFoldDB" id="A0A1M6C4R1"/>
<dbReference type="CDD" id="cd01948">
    <property type="entry name" value="EAL"/>
    <property type="match status" value="1"/>
</dbReference>
<evidence type="ECO:0000259" key="4">
    <source>
        <dbReference type="PROSITE" id="PS50883"/>
    </source>
</evidence>
<dbReference type="OrthoDB" id="9777298at2"/>
<dbReference type="Gene3D" id="3.30.70.270">
    <property type="match status" value="1"/>
</dbReference>
<dbReference type="RefSeq" id="WP_072905072.1">
    <property type="nucleotide sequence ID" value="NZ_FQZT01000001.1"/>
</dbReference>
<accession>A0A1M6C4R1</accession>
<reference evidence="6 7" key="1">
    <citation type="submission" date="2016-11" db="EMBL/GenBank/DDBJ databases">
        <authorList>
            <person name="Jaros S."/>
            <person name="Januszkiewicz K."/>
            <person name="Wedrychowicz H."/>
        </authorList>
    </citation>
    <scope>NUCLEOTIDE SEQUENCE [LARGE SCALE GENOMIC DNA]</scope>
    <source>
        <strain evidence="6 7">DSM 5091</strain>
    </source>
</reference>
<dbReference type="InterPro" id="IPR052155">
    <property type="entry name" value="Biofilm_reg_signaling"/>
</dbReference>
<feature type="domain" description="GGDEF" evidence="5">
    <location>
        <begin position="370"/>
        <end position="503"/>
    </location>
</feature>
<dbReference type="Pfam" id="PF00990">
    <property type="entry name" value="GGDEF"/>
    <property type="match status" value="1"/>
</dbReference>
<evidence type="ECO:0000256" key="1">
    <source>
        <dbReference type="ARBA" id="ARBA00051114"/>
    </source>
</evidence>
<dbReference type="EMBL" id="FQZT01000001">
    <property type="protein sequence ID" value="SHI56016.1"/>
    <property type="molecule type" value="Genomic_DNA"/>
</dbReference>
<dbReference type="SUPFAM" id="SSF141868">
    <property type="entry name" value="EAL domain-like"/>
    <property type="match status" value="1"/>
</dbReference>
<evidence type="ECO:0000313" key="7">
    <source>
        <dbReference type="Proteomes" id="UP000184171"/>
    </source>
</evidence>
<dbReference type="NCBIfam" id="TIGR00229">
    <property type="entry name" value="sensory_box"/>
    <property type="match status" value="1"/>
</dbReference>
<dbReference type="Proteomes" id="UP000184171">
    <property type="component" value="Unassembled WGS sequence"/>
</dbReference>
<dbReference type="Gene3D" id="3.20.20.450">
    <property type="entry name" value="EAL domain"/>
    <property type="match status" value="1"/>
</dbReference>
<evidence type="ECO:0000259" key="2">
    <source>
        <dbReference type="PROSITE" id="PS50112"/>
    </source>
</evidence>
<dbReference type="PROSITE" id="PS50112">
    <property type="entry name" value="PAS"/>
    <property type="match status" value="1"/>
</dbReference>
<feature type="domain" description="EAL" evidence="4">
    <location>
        <begin position="512"/>
        <end position="766"/>
    </location>
</feature>
<gene>
    <name evidence="6" type="ORF">SAMN02745165_00407</name>
</gene>
<dbReference type="NCBIfam" id="TIGR00254">
    <property type="entry name" value="GGDEF"/>
    <property type="match status" value="1"/>
</dbReference>
<dbReference type="InterPro" id="IPR029787">
    <property type="entry name" value="Nucleotide_cyclase"/>
</dbReference>
<evidence type="ECO:0000259" key="3">
    <source>
        <dbReference type="PROSITE" id="PS50113"/>
    </source>
</evidence>
<dbReference type="GO" id="GO:0071111">
    <property type="term" value="F:cyclic-guanylate-specific phosphodiesterase activity"/>
    <property type="evidence" value="ECO:0007669"/>
    <property type="project" value="UniProtKB-EC"/>
</dbReference>
<dbReference type="Gene3D" id="3.30.450.20">
    <property type="entry name" value="PAS domain"/>
    <property type="match status" value="2"/>
</dbReference>
<dbReference type="SMART" id="SM00091">
    <property type="entry name" value="PAS"/>
    <property type="match status" value="2"/>
</dbReference>
<keyword evidence="7" id="KW-1185">Reference proteome</keyword>
<dbReference type="InterPro" id="IPR000160">
    <property type="entry name" value="GGDEF_dom"/>
</dbReference>
<dbReference type="PROSITE" id="PS50887">
    <property type="entry name" value="GGDEF"/>
    <property type="match status" value="1"/>
</dbReference>
<dbReference type="PANTHER" id="PTHR44757:SF2">
    <property type="entry name" value="BIOFILM ARCHITECTURE MAINTENANCE PROTEIN MBAA"/>
    <property type="match status" value="1"/>
</dbReference>
<dbReference type="SMART" id="SM00267">
    <property type="entry name" value="GGDEF"/>
    <property type="match status" value="1"/>
</dbReference>
<dbReference type="Pfam" id="PF13426">
    <property type="entry name" value="PAS_9"/>
    <property type="match status" value="2"/>
</dbReference>
<dbReference type="FunFam" id="3.20.20.450:FF:000001">
    <property type="entry name" value="Cyclic di-GMP phosphodiesterase yahA"/>
    <property type="match status" value="1"/>
</dbReference>
<dbReference type="InterPro" id="IPR000014">
    <property type="entry name" value="PAS"/>
</dbReference>
<dbReference type="SMART" id="SM00052">
    <property type="entry name" value="EAL"/>
    <property type="match status" value="1"/>
</dbReference>
<dbReference type="PANTHER" id="PTHR44757">
    <property type="entry name" value="DIGUANYLATE CYCLASE DGCP"/>
    <property type="match status" value="1"/>
</dbReference>
<dbReference type="InterPro" id="IPR000700">
    <property type="entry name" value="PAS-assoc_C"/>
</dbReference>
<dbReference type="SUPFAM" id="SSF55785">
    <property type="entry name" value="PYP-like sensor domain (PAS domain)"/>
    <property type="match status" value="2"/>
</dbReference>
<protein>
    <submittedName>
        <fullName evidence="6">PAS domain S-box-containing protein/diguanylate cyclase (GGDEF) domain-containing protein</fullName>
    </submittedName>
</protein>
<feature type="domain" description="PAC" evidence="3">
    <location>
        <begin position="160"/>
        <end position="210"/>
    </location>
</feature>
<dbReference type="PROSITE" id="PS50883">
    <property type="entry name" value="EAL"/>
    <property type="match status" value="1"/>
</dbReference>
<dbReference type="Pfam" id="PF00563">
    <property type="entry name" value="EAL"/>
    <property type="match status" value="1"/>
</dbReference>
<dbReference type="InterPro" id="IPR001633">
    <property type="entry name" value="EAL_dom"/>
</dbReference>
<dbReference type="CDD" id="cd00130">
    <property type="entry name" value="PAS"/>
    <property type="match status" value="1"/>
</dbReference>